<feature type="compositionally biased region" description="Basic residues" evidence="1">
    <location>
        <begin position="113"/>
        <end position="123"/>
    </location>
</feature>
<feature type="region of interest" description="Disordered" evidence="1">
    <location>
        <begin position="67"/>
        <end position="150"/>
    </location>
</feature>
<evidence type="ECO:0000313" key="2">
    <source>
        <dbReference type="EMBL" id="OCT61910.1"/>
    </source>
</evidence>
<sequence>MHWMISHSGWSKKKDPKEERIVIKKFLLKYGHDIDMAEKTKEEKNKQHAKKRDKDLIDSGVRVTELEEALKREEAKNREKARKREEDMKKEEGGKREEALKRDEAWRREEAKKRHADFRRKEKRGGFEKKRGWEKRGSKENKGGFGKSGD</sequence>
<protein>
    <submittedName>
        <fullName evidence="2">Uncharacterized protein</fullName>
    </submittedName>
</protein>
<feature type="compositionally biased region" description="Basic and acidic residues" evidence="1">
    <location>
        <begin position="39"/>
        <end position="57"/>
    </location>
</feature>
<dbReference type="AlphaFoldDB" id="A0A974H2D7"/>
<feature type="compositionally biased region" description="Basic and acidic residues" evidence="1">
    <location>
        <begin position="67"/>
        <end position="112"/>
    </location>
</feature>
<proteinExistence type="predicted"/>
<organism evidence="2 3">
    <name type="scientific">Xenopus laevis</name>
    <name type="common">African clawed frog</name>
    <dbReference type="NCBI Taxonomy" id="8355"/>
    <lineage>
        <taxon>Eukaryota</taxon>
        <taxon>Metazoa</taxon>
        <taxon>Chordata</taxon>
        <taxon>Craniata</taxon>
        <taxon>Vertebrata</taxon>
        <taxon>Euteleostomi</taxon>
        <taxon>Amphibia</taxon>
        <taxon>Batrachia</taxon>
        <taxon>Anura</taxon>
        <taxon>Pipoidea</taxon>
        <taxon>Pipidae</taxon>
        <taxon>Xenopodinae</taxon>
        <taxon>Xenopus</taxon>
        <taxon>Xenopus</taxon>
    </lineage>
</organism>
<gene>
    <name evidence="2" type="ORF">XELAEV_18047943mg</name>
</gene>
<dbReference type="Proteomes" id="UP000694892">
    <property type="component" value="Chromosome 9_10S"/>
</dbReference>
<evidence type="ECO:0000313" key="3">
    <source>
        <dbReference type="Proteomes" id="UP000694892"/>
    </source>
</evidence>
<accession>A0A974H2D7</accession>
<evidence type="ECO:0000256" key="1">
    <source>
        <dbReference type="SAM" id="MobiDB-lite"/>
    </source>
</evidence>
<name>A0A974H2D7_XENLA</name>
<dbReference type="EMBL" id="CM004483">
    <property type="protein sequence ID" value="OCT61910.1"/>
    <property type="molecule type" value="Genomic_DNA"/>
</dbReference>
<feature type="compositionally biased region" description="Basic and acidic residues" evidence="1">
    <location>
        <begin position="124"/>
        <end position="142"/>
    </location>
</feature>
<reference evidence="3" key="1">
    <citation type="journal article" date="2016" name="Nature">
        <title>Genome evolution in the allotetraploid frog Xenopus laevis.</title>
        <authorList>
            <person name="Session A.M."/>
            <person name="Uno Y."/>
            <person name="Kwon T."/>
            <person name="Chapman J.A."/>
            <person name="Toyoda A."/>
            <person name="Takahashi S."/>
            <person name="Fukui A."/>
            <person name="Hikosaka A."/>
            <person name="Suzuki A."/>
            <person name="Kondo M."/>
            <person name="van Heeringen S.J."/>
            <person name="Quigley I."/>
            <person name="Heinz S."/>
            <person name="Ogino H."/>
            <person name="Ochi H."/>
            <person name="Hellsten U."/>
            <person name="Lyons J.B."/>
            <person name="Simakov O."/>
            <person name="Putnam N."/>
            <person name="Stites J."/>
            <person name="Kuroki Y."/>
            <person name="Tanaka T."/>
            <person name="Michiue T."/>
            <person name="Watanabe M."/>
            <person name="Bogdanovic O."/>
            <person name="Lister R."/>
            <person name="Georgiou G."/>
            <person name="Paranjpe S.S."/>
            <person name="van Kruijsbergen I."/>
            <person name="Shu S."/>
            <person name="Carlson J."/>
            <person name="Kinoshita T."/>
            <person name="Ohta Y."/>
            <person name="Mawaribuchi S."/>
            <person name="Jenkins J."/>
            <person name="Grimwood J."/>
            <person name="Schmutz J."/>
            <person name="Mitros T."/>
            <person name="Mozaffari S.V."/>
            <person name="Suzuki Y."/>
            <person name="Haramoto Y."/>
            <person name="Yamamoto T.S."/>
            <person name="Takagi C."/>
            <person name="Heald R."/>
            <person name="Miller K."/>
            <person name="Haudenschild C."/>
            <person name="Kitzman J."/>
            <person name="Nakayama T."/>
            <person name="Izutsu Y."/>
            <person name="Robert J."/>
            <person name="Fortriede J."/>
            <person name="Burns K."/>
            <person name="Lotay V."/>
            <person name="Karimi K."/>
            <person name="Yasuoka Y."/>
            <person name="Dichmann D.S."/>
            <person name="Flajnik M.F."/>
            <person name="Houston D.W."/>
            <person name="Shendure J."/>
            <person name="DuPasquier L."/>
            <person name="Vize P.D."/>
            <person name="Zorn A.M."/>
            <person name="Ito M."/>
            <person name="Marcotte E.M."/>
            <person name="Wallingford J.B."/>
            <person name="Ito Y."/>
            <person name="Asashima M."/>
            <person name="Ueno N."/>
            <person name="Matsuda Y."/>
            <person name="Veenstra G.J."/>
            <person name="Fujiyama A."/>
            <person name="Harland R.M."/>
            <person name="Taira M."/>
            <person name="Rokhsar D.S."/>
        </authorList>
    </citation>
    <scope>NUCLEOTIDE SEQUENCE [LARGE SCALE GENOMIC DNA]</scope>
    <source>
        <strain evidence="3">J</strain>
    </source>
</reference>
<feature type="region of interest" description="Disordered" evidence="1">
    <location>
        <begin position="39"/>
        <end position="58"/>
    </location>
</feature>